<dbReference type="GO" id="GO:0030973">
    <property type="term" value="F:molybdate ion binding"/>
    <property type="evidence" value="ECO:0007669"/>
    <property type="project" value="UniProtKB-ARBA"/>
</dbReference>
<dbReference type="PIRSF" id="PIRSF004846">
    <property type="entry name" value="ModA"/>
    <property type="match status" value="1"/>
</dbReference>
<dbReference type="Pfam" id="PF13531">
    <property type="entry name" value="SBP_bac_11"/>
    <property type="match status" value="1"/>
</dbReference>
<dbReference type="SUPFAM" id="SSF53850">
    <property type="entry name" value="Periplasmic binding protein-like II"/>
    <property type="match status" value="1"/>
</dbReference>
<comment type="subunit">
    <text evidence="5">The complex is composed of two ATP-binding proteins (ModC), two transmembrane proteins (ModB) and a solute-binding protein (ModA).</text>
</comment>
<dbReference type="GO" id="GO:0015689">
    <property type="term" value="P:molybdate ion transport"/>
    <property type="evidence" value="ECO:0007669"/>
    <property type="project" value="InterPro"/>
</dbReference>
<feature type="chain" id="PRO_5001587950" evidence="7">
    <location>
        <begin position="36"/>
        <end position="265"/>
    </location>
</feature>
<keyword evidence="3 6" id="KW-0479">Metal-binding</keyword>
<keyword evidence="4 7" id="KW-0732">Signal</keyword>
<dbReference type="Proteomes" id="UP000067461">
    <property type="component" value="Chromosome"/>
</dbReference>
<keyword evidence="9" id="KW-1185">Reference proteome</keyword>
<dbReference type="AlphaFoldDB" id="A0A060NQI5"/>
<evidence type="ECO:0000256" key="2">
    <source>
        <dbReference type="ARBA" id="ARBA00022505"/>
    </source>
</evidence>
<dbReference type="FunFam" id="3.40.190.10:FF:000035">
    <property type="entry name" value="Molybdate ABC transporter substrate-binding protein"/>
    <property type="match status" value="1"/>
</dbReference>
<feature type="binding site" evidence="6">
    <location>
        <position position="202"/>
    </location>
    <ligand>
        <name>molybdate</name>
        <dbReference type="ChEBI" id="CHEBI:36264"/>
    </ligand>
</feature>
<evidence type="ECO:0000313" key="9">
    <source>
        <dbReference type="Proteomes" id="UP000067461"/>
    </source>
</evidence>
<sequence length="265" mass="28423">MPKPWSPLLRLWNRLHRLPLLLALALLPVMGHAQAQPIQLTVSAAASLTNAFNEIAAAFTAQNPDVRVALNVGASGALLQQIDRGAPVDVFASADEFTMDLAQQRGLIVAAQRHNFTRNLLVLAVPADSRLALASLADLRQEAVRRVAIGNPASVPVGRYTQSALEAAGLWPAVSAKAIYTLNVRQSLNYVSRGEVEAAFVYATDAALMPERVRVAFQVPTPTPIVYPIAPVARSNQPAAAQRFVAFVLSPPAQAILQRHGFLPP</sequence>
<accession>A0A060NQI5</accession>
<dbReference type="HOGENOM" id="CLU_065520_3_1_4"/>
<feature type="binding site" evidence="6">
    <location>
        <position position="75"/>
    </location>
    <ligand>
        <name>molybdate</name>
        <dbReference type="ChEBI" id="CHEBI:36264"/>
    </ligand>
</feature>
<dbReference type="RefSeq" id="WP_045531594.1">
    <property type="nucleotide sequence ID" value="NZ_AP014568.1"/>
</dbReference>
<dbReference type="STRING" id="1458425.SRAA_1320"/>
<evidence type="ECO:0000256" key="5">
    <source>
        <dbReference type="ARBA" id="ARBA00062515"/>
    </source>
</evidence>
<dbReference type="Gene3D" id="3.40.190.10">
    <property type="entry name" value="Periplasmic binding protein-like II"/>
    <property type="match status" value="2"/>
</dbReference>
<protein>
    <submittedName>
        <fullName evidence="8">ABC-type molybdate transport system, periplasmic component</fullName>
    </submittedName>
</protein>
<dbReference type="EMBL" id="AP014568">
    <property type="protein sequence ID" value="BAO81174.1"/>
    <property type="molecule type" value="Genomic_DNA"/>
</dbReference>
<feature type="binding site" evidence="6">
    <location>
        <position position="184"/>
    </location>
    <ligand>
        <name>molybdate</name>
        <dbReference type="ChEBI" id="CHEBI:36264"/>
    </ligand>
</feature>
<dbReference type="InterPro" id="IPR005950">
    <property type="entry name" value="ModA"/>
</dbReference>
<feature type="binding site" evidence="6">
    <location>
        <position position="47"/>
    </location>
    <ligand>
        <name>molybdate</name>
        <dbReference type="ChEBI" id="CHEBI:36264"/>
    </ligand>
</feature>
<feature type="signal peptide" evidence="7">
    <location>
        <begin position="1"/>
        <end position="35"/>
    </location>
</feature>
<proteinExistence type="inferred from homology"/>
<dbReference type="InterPro" id="IPR050682">
    <property type="entry name" value="ModA/WtpA"/>
</dbReference>
<keyword evidence="2 6" id="KW-0500">Molybdenum</keyword>
<organism evidence="8 9">
    <name type="scientific">Serpentinimonas raichei</name>
    <dbReference type="NCBI Taxonomy" id="1458425"/>
    <lineage>
        <taxon>Bacteria</taxon>
        <taxon>Pseudomonadati</taxon>
        <taxon>Pseudomonadota</taxon>
        <taxon>Betaproteobacteria</taxon>
        <taxon>Burkholderiales</taxon>
        <taxon>Comamonadaceae</taxon>
        <taxon>Serpentinimonas</taxon>
    </lineage>
</organism>
<dbReference type="PANTHER" id="PTHR30632:SF0">
    <property type="entry name" value="SULFATE-BINDING PROTEIN"/>
    <property type="match status" value="1"/>
</dbReference>
<evidence type="ECO:0000256" key="3">
    <source>
        <dbReference type="ARBA" id="ARBA00022723"/>
    </source>
</evidence>
<comment type="similarity">
    <text evidence="1">Belongs to the bacterial solute-binding protein ModA family.</text>
</comment>
<dbReference type="PANTHER" id="PTHR30632">
    <property type="entry name" value="MOLYBDATE-BINDING PERIPLASMIC PROTEIN"/>
    <property type="match status" value="1"/>
</dbReference>
<name>A0A060NQI5_9BURK</name>
<evidence type="ECO:0000256" key="1">
    <source>
        <dbReference type="ARBA" id="ARBA00009175"/>
    </source>
</evidence>
<evidence type="ECO:0000256" key="7">
    <source>
        <dbReference type="SAM" id="SignalP"/>
    </source>
</evidence>
<dbReference type="KEGG" id="cbaa:SRAA_1320"/>
<reference evidence="8 9" key="1">
    <citation type="journal article" date="2014" name="Nat. Commun.">
        <title>Physiological and genomic features of highly alkaliphilic hydrogen-utilizing Betaproteobacteria from a continental serpentinizing site.</title>
        <authorList>
            <person name="Suzuki S."/>
            <person name="Kuenen J.G."/>
            <person name="Schipper K."/>
            <person name="van der Velde S."/>
            <person name="Ishii S."/>
            <person name="Wu A."/>
            <person name="Sorokin D.Y."/>
            <person name="Tenney A."/>
            <person name="Meng X.Y."/>
            <person name="Morrill P.L."/>
            <person name="Kamagata Y."/>
            <person name="Muyzer G."/>
            <person name="Nealson K.H."/>
        </authorList>
    </citation>
    <scope>NUCLEOTIDE SEQUENCE [LARGE SCALE GENOMIC DNA]</scope>
    <source>
        <strain evidence="8 9">A1</strain>
    </source>
</reference>
<evidence type="ECO:0000256" key="4">
    <source>
        <dbReference type="ARBA" id="ARBA00022729"/>
    </source>
</evidence>
<dbReference type="NCBIfam" id="TIGR01256">
    <property type="entry name" value="modA"/>
    <property type="match status" value="1"/>
</dbReference>
<gene>
    <name evidence="8" type="primary">modA</name>
    <name evidence="8" type="ORF">SRAA_1320</name>
</gene>
<dbReference type="GO" id="GO:0046872">
    <property type="term" value="F:metal ion binding"/>
    <property type="evidence" value="ECO:0007669"/>
    <property type="project" value="UniProtKB-KW"/>
</dbReference>
<evidence type="ECO:0000313" key="8">
    <source>
        <dbReference type="EMBL" id="BAO81174.1"/>
    </source>
</evidence>
<dbReference type="GO" id="GO:1901359">
    <property type="term" value="F:tungstate binding"/>
    <property type="evidence" value="ECO:0007669"/>
    <property type="project" value="UniProtKB-ARBA"/>
</dbReference>
<evidence type="ECO:0000256" key="6">
    <source>
        <dbReference type="PIRSR" id="PIRSR004846-1"/>
    </source>
</evidence>